<dbReference type="WBParaSite" id="OFLC_0001144801-mRNA-1">
    <property type="protein sequence ID" value="OFLC_0001144801-mRNA-1"/>
    <property type="gene ID" value="OFLC_0001144801"/>
</dbReference>
<sequence>MFTQNEEEWRETNELGSSEYRRRMTHEDICHCDDERQFALQSASHDWQKSTDYCGGFSDYMTLYPVKLWIRNDLKRRNQQRRCHSLRRCYRSSQRYRDYNYSEAIENCQKHLDSTDHTGQFVEGSENLRT</sequence>
<keyword evidence="2" id="KW-1185">Reference proteome</keyword>
<protein>
    <submittedName>
        <fullName evidence="3">BPTI/Kunitz inhibitor domain-containing protein</fullName>
    </submittedName>
</protein>
<accession>A0A183HVD6</accession>
<dbReference type="Proteomes" id="UP000267606">
    <property type="component" value="Unassembled WGS sequence"/>
</dbReference>
<evidence type="ECO:0000313" key="1">
    <source>
        <dbReference type="EMBL" id="VDO76528.1"/>
    </source>
</evidence>
<dbReference type="AlphaFoldDB" id="A0A183HVD6"/>
<proteinExistence type="predicted"/>
<dbReference type="EMBL" id="UZAJ01016530">
    <property type="protein sequence ID" value="VDO76528.1"/>
    <property type="molecule type" value="Genomic_DNA"/>
</dbReference>
<organism evidence="3">
    <name type="scientific">Onchocerca flexuosa</name>
    <dbReference type="NCBI Taxonomy" id="387005"/>
    <lineage>
        <taxon>Eukaryota</taxon>
        <taxon>Metazoa</taxon>
        <taxon>Ecdysozoa</taxon>
        <taxon>Nematoda</taxon>
        <taxon>Chromadorea</taxon>
        <taxon>Rhabditida</taxon>
        <taxon>Spirurina</taxon>
        <taxon>Spiruromorpha</taxon>
        <taxon>Filarioidea</taxon>
        <taxon>Onchocercidae</taxon>
        <taxon>Onchocerca</taxon>
    </lineage>
</organism>
<name>A0A183HVD6_9BILA</name>
<evidence type="ECO:0000313" key="2">
    <source>
        <dbReference type="Proteomes" id="UP000267606"/>
    </source>
</evidence>
<gene>
    <name evidence="1" type="ORF">OFLC_LOCUS11446</name>
</gene>
<evidence type="ECO:0000313" key="3">
    <source>
        <dbReference type="WBParaSite" id="OFLC_0001144801-mRNA-1"/>
    </source>
</evidence>
<reference evidence="1 2" key="2">
    <citation type="submission" date="2018-11" db="EMBL/GenBank/DDBJ databases">
        <authorList>
            <consortium name="Pathogen Informatics"/>
        </authorList>
    </citation>
    <scope>NUCLEOTIDE SEQUENCE [LARGE SCALE GENOMIC DNA]</scope>
</reference>
<reference evidence="3" key="1">
    <citation type="submission" date="2016-06" db="UniProtKB">
        <authorList>
            <consortium name="WormBaseParasite"/>
        </authorList>
    </citation>
    <scope>IDENTIFICATION</scope>
</reference>
<dbReference type="STRING" id="387005.A0A183HVD6"/>